<accession>X1R3P2</accession>
<sequence length="61" mass="7097">DIGKSEPRSIYVSYMRAIQQLEQKGLITSRPYHSSGRVMKKIKLQAKVGKLRNRLKKRRLG</sequence>
<feature type="non-terminal residue" evidence="1">
    <location>
        <position position="1"/>
    </location>
</feature>
<organism evidence="1">
    <name type="scientific">marine sediment metagenome</name>
    <dbReference type="NCBI Taxonomy" id="412755"/>
    <lineage>
        <taxon>unclassified sequences</taxon>
        <taxon>metagenomes</taxon>
        <taxon>ecological metagenomes</taxon>
    </lineage>
</organism>
<protein>
    <recommendedName>
        <fullName evidence="2">30S ribosomal protein S19e</fullName>
    </recommendedName>
</protein>
<evidence type="ECO:0008006" key="2">
    <source>
        <dbReference type="Google" id="ProtNLM"/>
    </source>
</evidence>
<reference evidence="1" key="1">
    <citation type="journal article" date="2014" name="Front. Microbiol.">
        <title>High frequency of phylogenetically diverse reductive dehalogenase-homologous genes in deep subseafloor sedimentary metagenomes.</title>
        <authorList>
            <person name="Kawai M."/>
            <person name="Futagami T."/>
            <person name="Toyoda A."/>
            <person name="Takaki Y."/>
            <person name="Nishi S."/>
            <person name="Hori S."/>
            <person name="Arai W."/>
            <person name="Tsubouchi T."/>
            <person name="Morono Y."/>
            <person name="Uchiyama I."/>
            <person name="Ito T."/>
            <person name="Fujiyama A."/>
            <person name="Inagaki F."/>
            <person name="Takami H."/>
        </authorList>
    </citation>
    <scope>NUCLEOTIDE SEQUENCE</scope>
    <source>
        <strain evidence="1">Expedition CK06-06</strain>
    </source>
</reference>
<evidence type="ECO:0000313" key="1">
    <source>
        <dbReference type="EMBL" id="GAI50209.1"/>
    </source>
</evidence>
<proteinExistence type="predicted"/>
<gene>
    <name evidence="1" type="ORF">S06H3_54352</name>
</gene>
<dbReference type="AlphaFoldDB" id="X1R3P2"/>
<dbReference type="EMBL" id="BARV01034750">
    <property type="protein sequence ID" value="GAI50209.1"/>
    <property type="molecule type" value="Genomic_DNA"/>
</dbReference>
<name>X1R3P2_9ZZZZ</name>
<comment type="caution">
    <text evidence="1">The sequence shown here is derived from an EMBL/GenBank/DDBJ whole genome shotgun (WGS) entry which is preliminary data.</text>
</comment>